<reference evidence="4 5" key="2">
    <citation type="submission" date="2023-10" db="EMBL/GenBank/DDBJ databases">
        <authorList>
            <person name="Han X.F."/>
        </authorList>
    </citation>
    <scope>NUCLEOTIDE SEQUENCE [LARGE SCALE GENOMIC DNA]</scope>
    <source>
        <strain evidence="4 5">KCTC 39840</strain>
    </source>
</reference>
<evidence type="ECO:0000259" key="3">
    <source>
        <dbReference type="PROSITE" id="PS50801"/>
    </source>
</evidence>
<dbReference type="CDD" id="cd07043">
    <property type="entry name" value="STAS_anti-anti-sigma_factors"/>
    <property type="match status" value="1"/>
</dbReference>
<sequence>MTSLEPTPAFDVSVERREATLVAAPAGELDLATAPQLIAALRSHDDYERLVIDLRSLSFMDSSGLRLLVAETDRASRGGYVLQLVRGGPEVGRLLRLTRLDEKLPFIDADAV</sequence>
<dbReference type="RefSeq" id="WP_318601021.1">
    <property type="nucleotide sequence ID" value="NZ_JAWSTH010000146.1"/>
</dbReference>
<dbReference type="SUPFAM" id="SSF52091">
    <property type="entry name" value="SpoIIaa-like"/>
    <property type="match status" value="1"/>
</dbReference>
<evidence type="ECO:0000256" key="1">
    <source>
        <dbReference type="ARBA" id="ARBA00009013"/>
    </source>
</evidence>
<evidence type="ECO:0000313" key="4">
    <source>
        <dbReference type="EMBL" id="MDW5598492.1"/>
    </source>
</evidence>
<keyword evidence="5" id="KW-1185">Reference proteome</keyword>
<dbReference type="Pfam" id="PF01740">
    <property type="entry name" value="STAS"/>
    <property type="match status" value="1"/>
</dbReference>
<dbReference type="Gene3D" id="3.30.750.24">
    <property type="entry name" value="STAS domain"/>
    <property type="match status" value="1"/>
</dbReference>
<dbReference type="Proteomes" id="UP001284601">
    <property type="component" value="Unassembled WGS sequence"/>
</dbReference>
<dbReference type="PANTHER" id="PTHR33495:SF2">
    <property type="entry name" value="ANTI-SIGMA FACTOR ANTAGONIST TM_1081-RELATED"/>
    <property type="match status" value="1"/>
</dbReference>
<name>A0ABU4I0L5_9ACTN</name>
<accession>A0ABU4I0L5</accession>
<evidence type="ECO:0000256" key="2">
    <source>
        <dbReference type="RuleBase" id="RU003749"/>
    </source>
</evidence>
<dbReference type="InterPro" id="IPR036513">
    <property type="entry name" value="STAS_dom_sf"/>
</dbReference>
<feature type="domain" description="STAS" evidence="3">
    <location>
        <begin position="10"/>
        <end position="112"/>
    </location>
</feature>
<organism evidence="4 5">
    <name type="scientific">Conexibacter stalactiti</name>
    <dbReference type="NCBI Taxonomy" id="1940611"/>
    <lineage>
        <taxon>Bacteria</taxon>
        <taxon>Bacillati</taxon>
        <taxon>Actinomycetota</taxon>
        <taxon>Thermoleophilia</taxon>
        <taxon>Solirubrobacterales</taxon>
        <taxon>Conexibacteraceae</taxon>
        <taxon>Conexibacter</taxon>
    </lineage>
</organism>
<dbReference type="PROSITE" id="PS50801">
    <property type="entry name" value="STAS"/>
    <property type="match status" value="1"/>
</dbReference>
<protein>
    <recommendedName>
        <fullName evidence="2">Anti-sigma factor antagonist</fullName>
    </recommendedName>
</protein>
<dbReference type="PANTHER" id="PTHR33495">
    <property type="entry name" value="ANTI-SIGMA FACTOR ANTAGONIST TM_1081-RELATED-RELATED"/>
    <property type="match status" value="1"/>
</dbReference>
<dbReference type="NCBIfam" id="TIGR00377">
    <property type="entry name" value="ant_ant_sig"/>
    <property type="match status" value="1"/>
</dbReference>
<dbReference type="InterPro" id="IPR002645">
    <property type="entry name" value="STAS_dom"/>
</dbReference>
<proteinExistence type="inferred from homology"/>
<dbReference type="EMBL" id="JAWSTH010000146">
    <property type="protein sequence ID" value="MDW5598492.1"/>
    <property type="molecule type" value="Genomic_DNA"/>
</dbReference>
<gene>
    <name evidence="4" type="ORF">R7226_29295</name>
</gene>
<comment type="similarity">
    <text evidence="1 2">Belongs to the anti-sigma-factor antagonist family.</text>
</comment>
<evidence type="ECO:0000313" key="5">
    <source>
        <dbReference type="Proteomes" id="UP001284601"/>
    </source>
</evidence>
<reference evidence="5" key="1">
    <citation type="submission" date="2023-07" db="EMBL/GenBank/DDBJ databases">
        <title>Conexibacter stalactiti sp. nov., isolated from stalactites in a lava cave and emended description of the genus Conexibacter.</title>
        <authorList>
            <person name="Lee S.D."/>
        </authorList>
    </citation>
    <scope>NUCLEOTIDE SEQUENCE [LARGE SCALE GENOMIC DNA]</scope>
    <source>
        <strain evidence="5">KCTC 39840</strain>
    </source>
</reference>
<comment type="caution">
    <text evidence="4">The sequence shown here is derived from an EMBL/GenBank/DDBJ whole genome shotgun (WGS) entry which is preliminary data.</text>
</comment>
<dbReference type="InterPro" id="IPR003658">
    <property type="entry name" value="Anti-sigma_ant"/>
</dbReference>